<dbReference type="EMBL" id="BARW01018387">
    <property type="protein sequence ID" value="GAI98389.1"/>
    <property type="molecule type" value="Genomic_DNA"/>
</dbReference>
<dbReference type="InterPro" id="IPR011050">
    <property type="entry name" value="Pectin_lyase_fold/virulence"/>
</dbReference>
<feature type="non-terminal residue" evidence="3">
    <location>
        <position position="1"/>
    </location>
</feature>
<dbReference type="Pfam" id="PF13229">
    <property type="entry name" value="Beta_helix"/>
    <property type="match status" value="1"/>
</dbReference>
<feature type="compositionally biased region" description="Polar residues" evidence="1">
    <location>
        <begin position="1"/>
        <end position="13"/>
    </location>
</feature>
<protein>
    <recommendedName>
        <fullName evidence="2">Right handed beta helix domain-containing protein</fullName>
    </recommendedName>
</protein>
<dbReference type="SUPFAM" id="SSF51126">
    <property type="entry name" value="Pectin lyase-like"/>
    <property type="match status" value="1"/>
</dbReference>
<gene>
    <name evidence="3" type="ORF">S12H4_31493</name>
</gene>
<evidence type="ECO:0000313" key="3">
    <source>
        <dbReference type="EMBL" id="GAI98389.1"/>
    </source>
</evidence>
<evidence type="ECO:0000259" key="2">
    <source>
        <dbReference type="Pfam" id="PF13229"/>
    </source>
</evidence>
<evidence type="ECO:0000256" key="1">
    <source>
        <dbReference type="SAM" id="MobiDB-lite"/>
    </source>
</evidence>
<accession>X1V173</accession>
<dbReference type="Gene3D" id="2.160.20.10">
    <property type="entry name" value="Single-stranded right-handed beta-helix, Pectin lyase-like"/>
    <property type="match status" value="1"/>
</dbReference>
<organism evidence="3">
    <name type="scientific">marine sediment metagenome</name>
    <dbReference type="NCBI Taxonomy" id="412755"/>
    <lineage>
        <taxon>unclassified sequences</taxon>
        <taxon>metagenomes</taxon>
        <taxon>ecological metagenomes</taxon>
    </lineage>
</organism>
<feature type="domain" description="Right handed beta helix" evidence="2">
    <location>
        <begin position="2"/>
        <end position="70"/>
    </location>
</feature>
<dbReference type="InterPro" id="IPR039448">
    <property type="entry name" value="Beta_helix"/>
</dbReference>
<reference evidence="3" key="1">
    <citation type="journal article" date="2014" name="Front. Microbiol.">
        <title>High frequency of phylogenetically diverse reductive dehalogenase-homologous genes in deep subseafloor sedimentary metagenomes.</title>
        <authorList>
            <person name="Kawai M."/>
            <person name="Futagami T."/>
            <person name="Toyoda A."/>
            <person name="Takaki Y."/>
            <person name="Nishi S."/>
            <person name="Hori S."/>
            <person name="Arai W."/>
            <person name="Tsubouchi T."/>
            <person name="Morono Y."/>
            <person name="Uchiyama I."/>
            <person name="Ito T."/>
            <person name="Fujiyama A."/>
            <person name="Inagaki F."/>
            <person name="Takami H."/>
        </authorList>
    </citation>
    <scope>NUCLEOTIDE SEQUENCE</scope>
    <source>
        <strain evidence="3">Expedition CK06-06</strain>
    </source>
</reference>
<feature type="region of interest" description="Disordered" evidence="1">
    <location>
        <begin position="1"/>
        <end position="25"/>
    </location>
</feature>
<proteinExistence type="predicted"/>
<feature type="non-terminal residue" evidence="3">
    <location>
        <position position="277"/>
    </location>
</feature>
<dbReference type="InterPro" id="IPR012334">
    <property type="entry name" value="Pectin_lyas_fold"/>
</dbReference>
<comment type="caution">
    <text evidence="3">The sequence shown here is derived from an EMBL/GenBank/DDBJ whole genome shotgun (WGS) entry which is preliminary data.</text>
</comment>
<sequence length="277" mass="29970">ESSPNIYNNTIDNNGLDPQPAGSVASGIECGESSLPQIRNNIITNNADHGINCLDASALAISYNDVWGHTNSDYLGCVAGTGDISEDPFFVDPLAANYRLQAKSPCIDAGDPASNLDLDGTRADMGAYYFHQLIHFVPVQPTGRIQPVYIVDALLFDEPLQSGDEIGIFDGDLVVGSAKIIELPMVDPITVHLEYIPPEGDPLPGAKDGNNMSFKIWDRSEEREVVAYISEIISGEPIFNEGAAVSLKLEAWSGQMIVIRPFFLNLISFNMIPTDPS</sequence>
<name>X1V173_9ZZZZ</name>
<dbReference type="AlphaFoldDB" id="X1V173"/>